<feature type="region of interest" description="Disordered" evidence="1">
    <location>
        <begin position="241"/>
        <end position="278"/>
    </location>
</feature>
<protein>
    <submittedName>
        <fullName evidence="2">Uncharacterized protein</fullName>
    </submittedName>
</protein>
<dbReference type="EMBL" id="KZ107850">
    <property type="protein sequence ID" value="OSS46995.1"/>
    <property type="molecule type" value="Genomic_DNA"/>
</dbReference>
<organism evidence="2 3">
    <name type="scientific">Epicoccum nigrum</name>
    <name type="common">Soil fungus</name>
    <name type="synonym">Epicoccum purpurascens</name>
    <dbReference type="NCBI Taxonomy" id="105696"/>
    <lineage>
        <taxon>Eukaryota</taxon>
        <taxon>Fungi</taxon>
        <taxon>Dikarya</taxon>
        <taxon>Ascomycota</taxon>
        <taxon>Pezizomycotina</taxon>
        <taxon>Dothideomycetes</taxon>
        <taxon>Pleosporomycetidae</taxon>
        <taxon>Pleosporales</taxon>
        <taxon>Pleosporineae</taxon>
        <taxon>Didymellaceae</taxon>
        <taxon>Epicoccum</taxon>
    </lineage>
</organism>
<feature type="compositionally biased region" description="Polar residues" evidence="1">
    <location>
        <begin position="34"/>
        <end position="47"/>
    </location>
</feature>
<gene>
    <name evidence="2" type="ORF">B5807_08737</name>
</gene>
<evidence type="ECO:0000256" key="1">
    <source>
        <dbReference type="SAM" id="MobiDB-lite"/>
    </source>
</evidence>
<feature type="region of interest" description="Disordered" evidence="1">
    <location>
        <begin position="1"/>
        <end position="62"/>
    </location>
</feature>
<dbReference type="AlphaFoldDB" id="A0A1Y2LSZ4"/>
<name>A0A1Y2LSZ4_EPING</name>
<sequence>MWDGASKEDTAKKGSDRVGAARESASPVGRASEAGTSGTDMGFNSASGLDKTGPRNGSNELRGSAGVVIVGVTTFTAELVTGFPTPVDKSAPTDTSGDRRSTIGVSIELGEMIGDSTGTSGDNGFANGDSIGVSIELSGIGLMTGEIAGKSGITLGDKIEFTTLVGKIGAIFGARLVTDDKERVGSTSVGTVLSSSVASAGSVAVTVDVSAGIGLWTTGDKTGMRVETTGETRDAAGEITGRSGITTDESSGSGLWTTGDRAGRRGVTTGGISGAKGDSEATVPGIIGTLILVAKEEIAGDIIANVAGTRRALSTIGTIFTTGATAGVAKLNTGERVSTTGLVTTLKTTPRGRRGFAVVDTAIGVDVVGRIELGTGATGTDGMTFAKTCERGVGELVGRTAATVATFVDDDIVAGCNEVSPSKLEVCCADSIVAIGCVKLPPNPSTLDATCIDKAVAGGCIKPPPKPSILNPPGVVDKTIDDEAGGCTKSPNPRTLTAACVDDVTSGCIKAPPNPSTLKPPC</sequence>
<evidence type="ECO:0000313" key="2">
    <source>
        <dbReference type="EMBL" id="OSS46995.1"/>
    </source>
</evidence>
<dbReference type="Proteomes" id="UP000193240">
    <property type="component" value="Unassembled WGS sequence"/>
</dbReference>
<proteinExistence type="predicted"/>
<feature type="compositionally biased region" description="Polar residues" evidence="1">
    <location>
        <begin position="243"/>
        <end position="256"/>
    </location>
</feature>
<accession>A0A1Y2LSZ4</accession>
<evidence type="ECO:0000313" key="3">
    <source>
        <dbReference type="Proteomes" id="UP000193240"/>
    </source>
</evidence>
<dbReference type="InParanoid" id="A0A1Y2LSZ4"/>
<reference evidence="2 3" key="1">
    <citation type="journal article" date="2017" name="Genome Announc.">
        <title>Genome sequence of the saprophytic ascomycete Epicoccum nigrum ICMP 19927 strain isolated from New Zealand.</title>
        <authorList>
            <person name="Fokin M."/>
            <person name="Fleetwood D."/>
            <person name="Weir B.S."/>
            <person name="Villas-Boas S.G."/>
        </authorList>
    </citation>
    <scope>NUCLEOTIDE SEQUENCE [LARGE SCALE GENOMIC DNA]</scope>
    <source>
        <strain evidence="2 3">ICMP 19927</strain>
    </source>
</reference>
<feature type="compositionally biased region" description="Basic and acidic residues" evidence="1">
    <location>
        <begin position="1"/>
        <end position="20"/>
    </location>
</feature>
<keyword evidence="3" id="KW-1185">Reference proteome</keyword>